<organism evidence="1 2">
    <name type="scientific">Penicillium hetheringtonii</name>
    <dbReference type="NCBI Taxonomy" id="911720"/>
    <lineage>
        <taxon>Eukaryota</taxon>
        <taxon>Fungi</taxon>
        <taxon>Dikarya</taxon>
        <taxon>Ascomycota</taxon>
        <taxon>Pezizomycotina</taxon>
        <taxon>Eurotiomycetes</taxon>
        <taxon>Eurotiomycetidae</taxon>
        <taxon>Eurotiales</taxon>
        <taxon>Aspergillaceae</taxon>
        <taxon>Penicillium</taxon>
    </lineage>
</organism>
<evidence type="ECO:0000313" key="2">
    <source>
        <dbReference type="Proteomes" id="UP001216150"/>
    </source>
</evidence>
<reference evidence="1 2" key="1">
    <citation type="journal article" date="2023" name="IMA Fungus">
        <title>Comparative genomic study of the Penicillium genus elucidates a diverse pangenome and 15 lateral gene transfer events.</title>
        <authorList>
            <person name="Petersen C."/>
            <person name="Sorensen T."/>
            <person name="Nielsen M.R."/>
            <person name="Sondergaard T.E."/>
            <person name="Sorensen J.L."/>
            <person name="Fitzpatrick D.A."/>
            <person name="Frisvad J.C."/>
            <person name="Nielsen K.L."/>
        </authorList>
    </citation>
    <scope>NUCLEOTIDE SEQUENCE [LARGE SCALE GENOMIC DNA]</scope>
    <source>
        <strain evidence="1 2">IBT 29057</strain>
    </source>
</reference>
<dbReference type="Proteomes" id="UP001216150">
    <property type="component" value="Unassembled WGS sequence"/>
</dbReference>
<proteinExistence type="predicted"/>
<comment type="caution">
    <text evidence="1">The sequence shown here is derived from an EMBL/GenBank/DDBJ whole genome shotgun (WGS) entry which is preliminary data.</text>
</comment>
<sequence length="77" mass="8490">MAPNPKIVESSRPDPEFEQACSPNLPGFKSAVNRSNGETNVCFEVEGRKQSKFFAASQQSLRRKAPDCDKCPQSQST</sequence>
<protein>
    <submittedName>
        <fullName evidence="1">Uncharacterized protein</fullName>
    </submittedName>
</protein>
<accession>A0AAD6D842</accession>
<keyword evidence="2" id="KW-1185">Reference proteome</keyword>
<evidence type="ECO:0000313" key="1">
    <source>
        <dbReference type="EMBL" id="KAJ5567863.1"/>
    </source>
</evidence>
<dbReference type="AlphaFoldDB" id="A0AAD6D842"/>
<dbReference type="EMBL" id="JAQJAC010000010">
    <property type="protein sequence ID" value="KAJ5567863.1"/>
    <property type="molecule type" value="Genomic_DNA"/>
</dbReference>
<name>A0AAD6D842_9EURO</name>
<gene>
    <name evidence="1" type="ORF">N7450_010349</name>
</gene>